<name>S8ED88_FOMSC</name>
<evidence type="ECO:0000313" key="2">
    <source>
        <dbReference type="Proteomes" id="UP000015241"/>
    </source>
</evidence>
<evidence type="ECO:0000313" key="1">
    <source>
        <dbReference type="EMBL" id="EPT02573.1"/>
    </source>
</evidence>
<organism evidence="1 2">
    <name type="scientific">Fomitopsis schrenkii</name>
    <name type="common">Brown rot fungus</name>
    <dbReference type="NCBI Taxonomy" id="2126942"/>
    <lineage>
        <taxon>Eukaryota</taxon>
        <taxon>Fungi</taxon>
        <taxon>Dikarya</taxon>
        <taxon>Basidiomycota</taxon>
        <taxon>Agaricomycotina</taxon>
        <taxon>Agaricomycetes</taxon>
        <taxon>Polyporales</taxon>
        <taxon>Fomitopsis</taxon>
    </lineage>
</organism>
<gene>
    <name evidence="1" type="ORF">FOMPIDRAFT_1022742</name>
</gene>
<feature type="non-terminal residue" evidence="1">
    <location>
        <position position="71"/>
    </location>
</feature>
<keyword evidence="2" id="KW-1185">Reference proteome</keyword>
<accession>S8ED88</accession>
<reference evidence="1 2" key="1">
    <citation type="journal article" date="2012" name="Science">
        <title>The Paleozoic origin of enzymatic lignin decomposition reconstructed from 31 fungal genomes.</title>
        <authorList>
            <person name="Floudas D."/>
            <person name="Binder M."/>
            <person name="Riley R."/>
            <person name="Barry K."/>
            <person name="Blanchette R.A."/>
            <person name="Henrissat B."/>
            <person name="Martinez A.T."/>
            <person name="Otillar R."/>
            <person name="Spatafora J.W."/>
            <person name="Yadav J.S."/>
            <person name="Aerts A."/>
            <person name="Benoit I."/>
            <person name="Boyd A."/>
            <person name="Carlson A."/>
            <person name="Copeland A."/>
            <person name="Coutinho P.M."/>
            <person name="de Vries R.P."/>
            <person name="Ferreira P."/>
            <person name="Findley K."/>
            <person name="Foster B."/>
            <person name="Gaskell J."/>
            <person name="Glotzer D."/>
            <person name="Gorecki P."/>
            <person name="Heitman J."/>
            <person name="Hesse C."/>
            <person name="Hori C."/>
            <person name="Igarashi K."/>
            <person name="Jurgens J.A."/>
            <person name="Kallen N."/>
            <person name="Kersten P."/>
            <person name="Kohler A."/>
            <person name="Kuees U."/>
            <person name="Kumar T.K.A."/>
            <person name="Kuo A."/>
            <person name="LaButti K."/>
            <person name="Larrondo L.F."/>
            <person name="Lindquist E."/>
            <person name="Ling A."/>
            <person name="Lombard V."/>
            <person name="Lucas S."/>
            <person name="Lundell T."/>
            <person name="Martin R."/>
            <person name="McLaughlin D.J."/>
            <person name="Morgenstern I."/>
            <person name="Morin E."/>
            <person name="Murat C."/>
            <person name="Nagy L.G."/>
            <person name="Nolan M."/>
            <person name="Ohm R.A."/>
            <person name="Patyshakuliyeva A."/>
            <person name="Rokas A."/>
            <person name="Ruiz-Duenas F.J."/>
            <person name="Sabat G."/>
            <person name="Salamov A."/>
            <person name="Samejima M."/>
            <person name="Schmutz J."/>
            <person name="Slot J.C."/>
            <person name="St John F."/>
            <person name="Stenlid J."/>
            <person name="Sun H."/>
            <person name="Sun S."/>
            <person name="Syed K."/>
            <person name="Tsang A."/>
            <person name="Wiebenga A."/>
            <person name="Young D."/>
            <person name="Pisabarro A."/>
            <person name="Eastwood D.C."/>
            <person name="Martin F."/>
            <person name="Cullen D."/>
            <person name="Grigoriev I.V."/>
            <person name="Hibbett D.S."/>
        </authorList>
    </citation>
    <scope>NUCLEOTIDE SEQUENCE</scope>
    <source>
        <strain evidence="2">FP-58527</strain>
    </source>
</reference>
<dbReference type="HOGENOM" id="CLU_2757814_0_0_1"/>
<sequence length="71" mass="7450">MLGECTILAISVTQACLVDRGPAYATGRRYARHLCDPVFSVDWGSSCGISDAALAAALRIVLFRLCAASSS</sequence>
<dbReference type="AlphaFoldDB" id="S8ED88"/>
<proteinExistence type="predicted"/>
<dbReference type="Proteomes" id="UP000015241">
    <property type="component" value="Unassembled WGS sequence"/>
</dbReference>
<dbReference type="EMBL" id="KE504134">
    <property type="protein sequence ID" value="EPT02573.1"/>
    <property type="molecule type" value="Genomic_DNA"/>
</dbReference>
<protein>
    <submittedName>
        <fullName evidence="1">Uncharacterized protein</fullName>
    </submittedName>
</protein>
<dbReference type="InParanoid" id="S8ED88"/>